<sequence>MAVCEWVQGSGFWKFGTSSPERVCCPEVSGQTVLGHTGPSG</sequence>
<accession>A0A0E9VER5</accession>
<dbReference type="AlphaFoldDB" id="A0A0E9VER5"/>
<dbReference type="EMBL" id="GBXM01032884">
    <property type="protein sequence ID" value="JAH75693.1"/>
    <property type="molecule type" value="Transcribed_RNA"/>
</dbReference>
<name>A0A0E9VER5_ANGAN</name>
<proteinExistence type="predicted"/>
<protein>
    <submittedName>
        <fullName evidence="1">Uncharacterized protein</fullName>
    </submittedName>
</protein>
<organism evidence="1">
    <name type="scientific">Anguilla anguilla</name>
    <name type="common">European freshwater eel</name>
    <name type="synonym">Muraena anguilla</name>
    <dbReference type="NCBI Taxonomy" id="7936"/>
    <lineage>
        <taxon>Eukaryota</taxon>
        <taxon>Metazoa</taxon>
        <taxon>Chordata</taxon>
        <taxon>Craniata</taxon>
        <taxon>Vertebrata</taxon>
        <taxon>Euteleostomi</taxon>
        <taxon>Actinopterygii</taxon>
        <taxon>Neopterygii</taxon>
        <taxon>Teleostei</taxon>
        <taxon>Anguilliformes</taxon>
        <taxon>Anguillidae</taxon>
        <taxon>Anguilla</taxon>
    </lineage>
</organism>
<evidence type="ECO:0000313" key="1">
    <source>
        <dbReference type="EMBL" id="JAH75693.1"/>
    </source>
</evidence>
<reference evidence="1" key="2">
    <citation type="journal article" date="2015" name="Fish Shellfish Immunol.">
        <title>Early steps in the European eel (Anguilla anguilla)-Vibrio vulnificus interaction in the gills: Role of the RtxA13 toxin.</title>
        <authorList>
            <person name="Callol A."/>
            <person name="Pajuelo D."/>
            <person name="Ebbesson L."/>
            <person name="Teles M."/>
            <person name="MacKenzie S."/>
            <person name="Amaro C."/>
        </authorList>
    </citation>
    <scope>NUCLEOTIDE SEQUENCE</scope>
</reference>
<reference evidence="1" key="1">
    <citation type="submission" date="2014-11" db="EMBL/GenBank/DDBJ databases">
        <authorList>
            <person name="Amaro Gonzalez C."/>
        </authorList>
    </citation>
    <scope>NUCLEOTIDE SEQUENCE</scope>
</reference>